<comment type="caution">
    <text evidence="3">The sequence shown here is derived from an EMBL/GenBank/DDBJ whole genome shotgun (WGS) entry which is preliminary data.</text>
</comment>
<dbReference type="EMBL" id="WVTA01000008">
    <property type="protein sequence ID" value="KAK3208220.1"/>
    <property type="molecule type" value="Genomic_DNA"/>
</dbReference>
<evidence type="ECO:0000313" key="4">
    <source>
        <dbReference type="Proteomes" id="UP001280581"/>
    </source>
</evidence>
<evidence type="ECO:0000256" key="2">
    <source>
        <dbReference type="SAM" id="Phobius"/>
    </source>
</evidence>
<keyword evidence="4" id="KW-1185">Reference proteome</keyword>
<name>A0AAN6RGV5_9PLEO</name>
<organism evidence="3 4">
    <name type="scientific">Pseudopithomyces chartarum</name>
    <dbReference type="NCBI Taxonomy" id="1892770"/>
    <lineage>
        <taxon>Eukaryota</taxon>
        <taxon>Fungi</taxon>
        <taxon>Dikarya</taxon>
        <taxon>Ascomycota</taxon>
        <taxon>Pezizomycotina</taxon>
        <taxon>Dothideomycetes</taxon>
        <taxon>Pleosporomycetidae</taxon>
        <taxon>Pleosporales</taxon>
        <taxon>Massarineae</taxon>
        <taxon>Didymosphaeriaceae</taxon>
        <taxon>Pseudopithomyces</taxon>
    </lineage>
</organism>
<sequence>MREFFTVEVFLDPLDPVRNWAYLLTRLGSVHRPQGEILPAYSLTNGQAQPKQRKGTTAFAKSRPPGANTAEVPTEGLALCDFSIFSISTTSVALLFQAMSRLLRGARNNLLPAVGSNRPVNRFGLLAVSVFTFLLVLTLLTTTHHHEFRRTLERLSRPHVKGKGPSKPKVWCPVSNHSNETGGHFPNDVSLKGNESSRAPASILPPKKGDKQRLRDAQRYVAAILDPKDRNFRRFDCLSLTSVTKHRYAYLREPHATPEGKILPKYFFALDLHQIVDTLPQLLGSLVEAIKFLGPHNCVLSIVEGRSTDGTYEVLRSLGPKLQKLGVRYFLQYSDIHPQMNGDRIVLLAELRNLALRDIYEQPQLYAPNTTIVFSNDIWLCTEDVLELIHQQFAQGSYMTCGMDYNLGPGGQARFYDGWVARSMTGNSFYKGWWDGARSRSKNNEKFSEVAFWDDKPTSKRFQDFQPVQVYACWNGIVALTAEPFMKGTIRFRGVEYDEDECFQGEPTLLAKDLWFNGYQRTAVVPTINTAYYYDHLEVVRREVGGVSDHLCQSDVEKISWKTAPPEKVKCKPTWEDKDTWVPWNQGLVGNNTD</sequence>
<dbReference type="Pfam" id="PF11735">
    <property type="entry name" value="CAP59_mtransfer"/>
    <property type="match status" value="1"/>
</dbReference>
<evidence type="ECO:0008006" key="5">
    <source>
        <dbReference type="Google" id="ProtNLM"/>
    </source>
</evidence>
<protein>
    <recommendedName>
        <fullName evidence="5">Alpha-1,3-mannosyltransferase CMT1</fullName>
    </recommendedName>
</protein>
<dbReference type="PANTHER" id="PTHR34144">
    <property type="entry name" value="CHROMOSOME 8, WHOLE GENOME SHOTGUN SEQUENCE"/>
    <property type="match status" value="1"/>
</dbReference>
<dbReference type="AlphaFoldDB" id="A0AAN6RGV5"/>
<feature type="transmembrane region" description="Helical" evidence="2">
    <location>
        <begin position="123"/>
        <end position="141"/>
    </location>
</feature>
<keyword evidence="2" id="KW-1133">Transmembrane helix</keyword>
<proteinExistence type="predicted"/>
<reference evidence="3 4" key="1">
    <citation type="submission" date="2021-02" db="EMBL/GenBank/DDBJ databases">
        <title>Genome assembly of Pseudopithomyces chartarum.</title>
        <authorList>
            <person name="Jauregui R."/>
            <person name="Singh J."/>
            <person name="Voisey C."/>
        </authorList>
    </citation>
    <scope>NUCLEOTIDE SEQUENCE [LARGE SCALE GENOMIC DNA]</scope>
    <source>
        <strain evidence="3 4">AGR01</strain>
    </source>
</reference>
<dbReference type="InterPro" id="IPR021047">
    <property type="entry name" value="Mannosyltransferase_CMT1"/>
</dbReference>
<dbReference type="PANTHER" id="PTHR34144:SF5">
    <property type="entry name" value="ALPHA-1,3-MANNOSYLTRANSFERASE CMT1"/>
    <property type="match status" value="1"/>
</dbReference>
<evidence type="ECO:0000313" key="3">
    <source>
        <dbReference type="EMBL" id="KAK3208220.1"/>
    </source>
</evidence>
<feature type="region of interest" description="Disordered" evidence="1">
    <location>
        <begin position="178"/>
        <end position="211"/>
    </location>
</feature>
<keyword evidence="2" id="KW-0812">Transmembrane</keyword>
<evidence type="ECO:0000256" key="1">
    <source>
        <dbReference type="SAM" id="MobiDB-lite"/>
    </source>
</evidence>
<dbReference type="Proteomes" id="UP001280581">
    <property type="component" value="Unassembled WGS sequence"/>
</dbReference>
<accession>A0AAN6RGV5</accession>
<keyword evidence="2" id="KW-0472">Membrane</keyword>
<gene>
    <name evidence="3" type="ORF">GRF29_96g1791795</name>
</gene>